<reference evidence="10" key="1">
    <citation type="submission" date="2000-11" db="EMBL/GenBank/DDBJ databases">
        <title>Comparative analysis of Trypanosoma evansi variant surface glycoprotein repertoire.</title>
        <authorList>
            <person name="Urakawa T."/>
            <person name="Ngaira J."/>
            <person name="Majiwa P."/>
        </authorList>
    </citation>
    <scope>NUCLEOTIDE SEQUENCE</scope>
    <source>
        <strain evidence="10">ILTat1.1</strain>
    </source>
</reference>
<evidence type="ECO:0000256" key="7">
    <source>
        <dbReference type="ARBA" id="ARBA00023288"/>
    </source>
</evidence>
<dbReference type="InterPro" id="IPR027446">
    <property type="entry name" value="VSG_C_dom_sf"/>
</dbReference>
<evidence type="ECO:0000256" key="1">
    <source>
        <dbReference type="ARBA" id="ARBA00002523"/>
    </source>
</evidence>
<evidence type="ECO:0000256" key="4">
    <source>
        <dbReference type="ARBA" id="ARBA00022622"/>
    </source>
</evidence>
<sequence length="471" mass="51012">MSKAIAALILLHIWAIEEIKAERQAPSVSRTECTTPCRCAQRLEKLKKHCQMRVQTAVRKQKENGKLAQKLLIGTITAPPAVASKLAPLASFSVTAVQRGAETLETNQAEIMSQLEHIIAMEAQYYAILNVSATSTGHNTSWGRYAVQHRLYNIRRLHGEQDNRMQHRVTGRHKRARSNNSVQKTGAKGLKLALRVKVACKNGGGACSAASSSDKIHITIETDSKNKGTAASTMDSQNTAVAFATELQIGSWKSQHIDSNITALANALTALDSIPDLTDPTAYTADAAFKQLVATVALNKPPTTELTGEVLDAVNRACADNYGTSASELTTKIWEPLNEQTASYYSEKTIKTDQLKLLTSNQQLTTALGVALAKAINVKEASKKECNLHGHETDATCEAKGVGDNCKPPCKEVEEGGKKKCKLDKEEAKRVAEQAATNQETEGKDGKTTNTTGSNSFVIHKAPLFLAFLLF</sequence>
<keyword evidence="9" id="KW-0732">Signal</keyword>
<keyword evidence="7" id="KW-0449">Lipoprotein</keyword>
<feature type="signal peptide" evidence="9">
    <location>
        <begin position="1"/>
        <end position="21"/>
    </location>
</feature>
<proteinExistence type="evidence at transcript level"/>
<comment type="function">
    <text evidence="1">VSG forms a coat on the surface of the parasite. The trypanosome evades the immune response of the host by expressing a series of antigenically distinct VSGs from an estimated 1000 VSG genes.</text>
</comment>
<dbReference type="GO" id="GO:0005886">
    <property type="term" value="C:plasma membrane"/>
    <property type="evidence" value="ECO:0007669"/>
    <property type="project" value="UniProtKB-SubCell"/>
</dbReference>
<keyword evidence="4" id="KW-0336">GPI-anchor</keyword>
<evidence type="ECO:0000256" key="3">
    <source>
        <dbReference type="ARBA" id="ARBA00022475"/>
    </source>
</evidence>
<keyword evidence="5" id="KW-0472">Membrane</keyword>
<evidence type="ECO:0000256" key="5">
    <source>
        <dbReference type="ARBA" id="ARBA00023136"/>
    </source>
</evidence>
<keyword evidence="3" id="KW-1003">Cell membrane</keyword>
<dbReference type="VEuPathDB" id="TriTrypDB:Tb1125.11.19520"/>
<accession>Q968K7</accession>
<comment type="subcellular location">
    <subcellularLocation>
        <location evidence="2">Cell membrane</location>
        <topology evidence="2">Lipid-anchor</topology>
        <topology evidence="2">GPI-anchor</topology>
    </subcellularLocation>
</comment>
<dbReference type="EMBL" id="AF317934">
    <property type="protein sequence ID" value="AAK49481.1"/>
    <property type="molecule type" value="mRNA"/>
</dbReference>
<dbReference type="VEuPathDB" id="TriTrypDB:Tb927.5.4730"/>
<dbReference type="VEuPathDB" id="TriTrypDB:Tb427_000085400"/>
<feature type="chain" id="PRO_5004321883" evidence="9">
    <location>
        <begin position="22"/>
        <end position="471"/>
    </location>
</feature>
<gene>
    <name evidence="10" type="primary">VSG</name>
</gene>
<evidence type="ECO:0000313" key="10">
    <source>
        <dbReference type="EMBL" id="AAK49481.1"/>
    </source>
</evidence>
<protein>
    <submittedName>
        <fullName evidence="10">Variable surface glycoprotein</fullName>
    </submittedName>
</protein>
<evidence type="ECO:0000256" key="6">
    <source>
        <dbReference type="ARBA" id="ARBA00023180"/>
    </source>
</evidence>
<dbReference type="Gene3D" id="4.10.110.20">
    <property type="entry name" value="Variant surface glycoprotein MITAT 1.2, VSG 221, C-terminal domain"/>
    <property type="match status" value="1"/>
</dbReference>
<name>Q968K7_9TRYP</name>
<keyword evidence="6" id="KW-0325">Glycoprotein</keyword>
<dbReference type="GO" id="GO:0098552">
    <property type="term" value="C:side of membrane"/>
    <property type="evidence" value="ECO:0007669"/>
    <property type="project" value="UniProtKB-KW"/>
</dbReference>
<feature type="region of interest" description="Disordered" evidence="8">
    <location>
        <begin position="432"/>
        <end position="453"/>
    </location>
</feature>
<evidence type="ECO:0000256" key="9">
    <source>
        <dbReference type="SAM" id="SignalP"/>
    </source>
</evidence>
<dbReference type="VEuPathDB" id="TriTrypDB:Tb1125.5.4730"/>
<evidence type="ECO:0000256" key="2">
    <source>
        <dbReference type="ARBA" id="ARBA00004609"/>
    </source>
</evidence>
<organism evidence="10">
    <name type="scientific">Trypanosoma brucei</name>
    <dbReference type="NCBI Taxonomy" id="5691"/>
    <lineage>
        <taxon>Eukaryota</taxon>
        <taxon>Discoba</taxon>
        <taxon>Euglenozoa</taxon>
        <taxon>Kinetoplastea</taxon>
        <taxon>Metakinetoplastina</taxon>
        <taxon>Trypanosomatida</taxon>
        <taxon>Trypanosomatidae</taxon>
        <taxon>Trypanosoma</taxon>
    </lineage>
</organism>
<dbReference type="SUPFAM" id="SSF58087">
    <property type="entry name" value="Variant surface glycoprotein (N-terminal domain)"/>
    <property type="match status" value="1"/>
</dbReference>
<evidence type="ECO:0000256" key="8">
    <source>
        <dbReference type="SAM" id="MobiDB-lite"/>
    </source>
</evidence>
<dbReference type="SUPFAM" id="SSF118251">
    <property type="entry name" value="Variant surface glycoprotein MITAT 1.2, VSG 221, C-terminal domain"/>
    <property type="match status" value="1"/>
</dbReference>
<dbReference type="AlphaFoldDB" id="Q968K7"/>
<dbReference type="PIR" id="A17717">
    <property type="entry name" value="A17717"/>
</dbReference>